<gene>
    <name evidence="2" type="ORF">CC84DRAFT_1159472</name>
</gene>
<evidence type="ECO:0000256" key="1">
    <source>
        <dbReference type="SAM" id="MobiDB-lite"/>
    </source>
</evidence>
<dbReference type="GeneID" id="28760731"/>
<accession>A0A177CX10</accession>
<protein>
    <submittedName>
        <fullName evidence="2">Uncharacterized protein</fullName>
    </submittedName>
</protein>
<dbReference type="AlphaFoldDB" id="A0A177CX10"/>
<organism evidence="2 3">
    <name type="scientific">Paraphaeosphaeria sporulosa</name>
    <dbReference type="NCBI Taxonomy" id="1460663"/>
    <lineage>
        <taxon>Eukaryota</taxon>
        <taxon>Fungi</taxon>
        <taxon>Dikarya</taxon>
        <taxon>Ascomycota</taxon>
        <taxon>Pezizomycotina</taxon>
        <taxon>Dothideomycetes</taxon>
        <taxon>Pleosporomycetidae</taxon>
        <taxon>Pleosporales</taxon>
        <taxon>Massarineae</taxon>
        <taxon>Didymosphaeriaceae</taxon>
        <taxon>Paraphaeosphaeria</taxon>
    </lineage>
</organism>
<name>A0A177CX10_9PLEO</name>
<dbReference type="RefSeq" id="XP_018042469.1">
    <property type="nucleotide sequence ID" value="XM_018177245.1"/>
</dbReference>
<evidence type="ECO:0000313" key="2">
    <source>
        <dbReference type="EMBL" id="OAG12104.1"/>
    </source>
</evidence>
<evidence type="ECO:0000313" key="3">
    <source>
        <dbReference type="Proteomes" id="UP000077069"/>
    </source>
</evidence>
<dbReference type="InParanoid" id="A0A177CX10"/>
<sequence>MDSAKATAASAVAATPPPNGRKQHKPSSSLGSLYEVLADLDENQLEYLLQEMNHTGHQNVKVSQAVSAFDSQSPPESLSAIRASMLPCAPGLQRQTSKSQQGKLRLQTAFQRAPSLKQRQQTDFRASLKPAQAAATETPRRGTPRSPPVQQPAAPNDSPIQPVITNLPPPSPEPEIHLQKRGSTTTNTAKARRPTTSSIRTISAYKRIPRPDFNLPPGITVPDLLQLLEAEFLSSTSLDPGGSPISTSPASAFPGQLSLSPSISLSASPAPPGGRTLRRHSSRLDMALEAERNASGVEEIGLGMLEPRGSPSPASLRRASAASLRRSSAASLRGSNPGTPVEGFGFVRSETPPVVMEGIFDVLENR</sequence>
<proteinExistence type="predicted"/>
<feature type="region of interest" description="Disordered" evidence="1">
    <location>
        <begin position="1"/>
        <end position="30"/>
    </location>
</feature>
<dbReference type="OrthoDB" id="4588567at2759"/>
<feature type="compositionally biased region" description="Polar residues" evidence="1">
    <location>
        <begin position="181"/>
        <end position="196"/>
    </location>
</feature>
<feature type="region of interest" description="Disordered" evidence="1">
    <location>
        <begin position="111"/>
        <end position="196"/>
    </location>
</feature>
<dbReference type="EMBL" id="KV441548">
    <property type="protein sequence ID" value="OAG12104.1"/>
    <property type="molecule type" value="Genomic_DNA"/>
</dbReference>
<keyword evidence="3" id="KW-1185">Reference proteome</keyword>
<dbReference type="Proteomes" id="UP000077069">
    <property type="component" value="Unassembled WGS sequence"/>
</dbReference>
<feature type="compositionally biased region" description="Low complexity" evidence="1">
    <location>
        <begin position="1"/>
        <end position="14"/>
    </location>
</feature>
<reference evidence="2 3" key="1">
    <citation type="submission" date="2016-05" db="EMBL/GenBank/DDBJ databases">
        <title>Comparative analysis of secretome profiles of manganese(II)-oxidizing ascomycete fungi.</title>
        <authorList>
            <consortium name="DOE Joint Genome Institute"/>
            <person name="Zeiner C.A."/>
            <person name="Purvine S.O."/>
            <person name="Zink E.M."/>
            <person name="Wu S."/>
            <person name="Pasa-Tolic L."/>
            <person name="Chaput D.L."/>
            <person name="Haridas S."/>
            <person name="Grigoriev I.V."/>
            <person name="Santelli C.M."/>
            <person name="Hansel C.M."/>
        </authorList>
    </citation>
    <scope>NUCLEOTIDE SEQUENCE [LARGE SCALE GENOMIC DNA]</scope>
    <source>
        <strain evidence="2 3">AP3s5-JAC2a</strain>
    </source>
</reference>